<evidence type="ECO:0000256" key="1">
    <source>
        <dbReference type="SAM" id="MobiDB-lite"/>
    </source>
</evidence>
<gene>
    <name evidence="4" type="primary">BQ5605_C009g05550</name>
    <name evidence="4" type="ORF">BQ5605_C009G05550</name>
</gene>
<keyword evidence="2" id="KW-1133">Transmembrane helix</keyword>
<feature type="compositionally biased region" description="Basic and acidic residues" evidence="1">
    <location>
        <begin position="647"/>
        <end position="658"/>
    </location>
</feature>
<dbReference type="SUPFAM" id="SSF56300">
    <property type="entry name" value="Metallo-dependent phosphatases"/>
    <property type="match status" value="1"/>
</dbReference>
<dbReference type="GO" id="GO:0016791">
    <property type="term" value="F:phosphatase activity"/>
    <property type="evidence" value="ECO:0007669"/>
    <property type="project" value="TreeGrafter"/>
</dbReference>
<dbReference type="Pfam" id="PF00149">
    <property type="entry name" value="Metallophos"/>
    <property type="match status" value="1"/>
</dbReference>
<feature type="region of interest" description="Disordered" evidence="1">
    <location>
        <begin position="642"/>
        <end position="698"/>
    </location>
</feature>
<feature type="compositionally biased region" description="Acidic residues" evidence="1">
    <location>
        <begin position="308"/>
        <end position="318"/>
    </location>
</feature>
<feature type="compositionally biased region" description="Low complexity" evidence="1">
    <location>
        <begin position="109"/>
        <end position="121"/>
    </location>
</feature>
<dbReference type="GO" id="GO:0000298">
    <property type="term" value="F:endopolyphosphatase activity"/>
    <property type="evidence" value="ECO:0007669"/>
    <property type="project" value="TreeGrafter"/>
</dbReference>
<dbReference type="Gene3D" id="3.60.21.10">
    <property type="match status" value="1"/>
</dbReference>
<dbReference type="PANTHER" id="PTHR42850:SF4">
    <property type="entry name" value="ZINC-DEPENDENT ENDOPOLYPHOSPHATASE"/>
    <property type="match status" value="1"/>
</dbReference>
<sequence length="721" mass="78427">MSRPHTDHHEDDDADKDPATALLLLPSLIPSPSSPRAIRRTLSTAIIILFFSVILYEAVLAPSGIDQEQVKGFGWTNYQSVYVGSHDLDSSDGSHTSAKTTTQKEQVETSSKTSQQTQQSVGTFSQLKANTVETMRKQGQLSSYAWHQVINNWNTSIVNAETAAMTTTGPGRLIIVGDVHGTHRSLASLLVSVAYTPTVDTLLHVGDIVSKASLASSLATVQFLRQHNVRGVRGNHDQGVIEWRNWMESYGELVPTSEGDVNAEEGKTMTEVSGHGVALGDDSLEESTPRARKRGWFGLGSSMAVEQETAEEKEEETQEIAKDKESTQIADLEEQGAEAIPGSTESDTPLSAPASFVSGDLLGHGYEWLILSQKQVENDFGVVVPNGWDWGGQWFEIARHLPKDDFEYLRSLPLTLRLEGLDLVLVHAGLVPAQSPHTPLSTYALTQAPATSLSSQSDLFFKPLFSVPTESIPSILQIEQNTLPFTMLNLRTLQLPKRGKGDYGVSKGKKHGTPWSEVWNEVMKACKESSAAYSSKEERDEEGSENVKKGCEPLNVIYGHWAGRGLDIHDYSIGLDSGCVYGKRLSAFVFPLSGAEEAGGAKEGKWRVIEEGFDSGARIGDAGQTVGSGRWRKLEKGFDSGVQHSARGRESLGVRQEKGPVSTAVEKLPEEGTAEATADADEGVKEASDEDDEVQEQDVEFLGRRGAKIVSVSCAKEVQKF</sequence>
<protein>
    <submittedName>
        <fullName evidence="4">BQ5605_C009g05550 protein</fullName>
    </submittedName>
</protein>
<feature type="region of interest" description="Disordered" evidence="1">
    <location>
        <begin position="89"/>
        <end position="121"/>
    </location>
</feature>
<dbReference type="InterPro" id="IPR050126">
    <property type="entry name" value="Ap4A_hydrolase"/>
</dbReference>
<reference evidence="4 5" key="1">
    <citation type="submission" date="2016-11" db="EMBL/GenBank/DDBJ databases">
        <authorList>
            <person name="Jaros S."/>
            <person name="Januszkiewicz K."/>
            <person name="Wedrychowicz H."/>
        </authorList>
    </citation>
    <scope>NUCLEOTIDE SEQUENCE [LARGE SCALE GENOMIC DNA]</scope>
</reference>
<name>A0A2X0PEX0_9BASI</name>
<organism evidence="4 5">
    <name type="scientific">Microbotryum silenes-dioicae</name>
    <dbReference type="NCBI Taxonomy" id="796604"/>
    <lineage>
        <taxon>Eukaryota</taxon>
        <taxon>Fungi</taxon>
        <taxon>Dikarya</taxon>
        <taxon>Basidiomycota</taxon>
        <taxon>Pucciniomycotina</taxon>
        <taxon>Microbotryomycetes</taxon>
        <taxon>Microbotryales</taxon>
        <taxon>Microbotryaceae</taxon>
        <taxon>Microbotryum</taxon>
    </lineage>
</organism>
<evidence type="ECO:0000256" key="2">
    <source>
        <dbReference type="SAM" id="Phobius"/>
    </source>
</evidence>
<dbReference type="InterPro" id="IPR029052">
    <property type="entry name" value="Metallo-depent_PP-like"/>
</dbReference>
<feature type="compositionally biased region" description="Acidic residues" evidence="1">
    <location>
        <begin position="688"/>
        <end position="698"/>
    </location>
</feature>
<evidence type="ECO:0000313" key="5">
    <source>
        <dbReference type="Proteomes" id="UP000249464"/>
    </source>
</evidence>
<dbReference type="GO" id="GO:0006798">
    <property type="term" value="P:polyphosphate catabolic process"/>
    <property type="evidence" value="ECO:0007669"/>
    <property type="project" value="TreeGrafter"/>
</dbReference>
<dbReference type="PANTHER" id="PTHR42850">
    <property type="entry name" value="METALLOPHOSPHOESTERASE"/>
    <property type="match status" value="1"/>
</dbReference>
<accession>A0A2X0PEX0</accession>
<dbReference type="STRING" id="796604.A0A2X0PEX0"/>
<keyword evidence="2" id="KW-0472">Membrane</keyword>
<dbReference type="InterPro" id="IPR004843">
    <property type="entry name" value="Calcineurin-like_PHP"/>
</dbReference>
<dbReference type="GO" id="GO:0005737">
    <property type="term" value="C:cytoplasm"/>
    <property type="evidence" value="ECO:0007669"/>
    <property type="project" value="TreeGrafter"/>
</dbReference>
<keyword evidence="5" id="KW-1185">Reference proteome</keyword>
<dbReference type="EMBL" id="FQNC01000049">
    <property type="protein sequence ID" value="SGY82180.1"/>
    <property type="molecule type" value="Genomic_DNA"/>
</dbReference>
<keyword evidence="2" id="KW-0812">Transmembrane</keyword>
<evidence type="ECO:0000259" key="3">
    <source>
        <dbReference type="Pfam" id="PF00149"/>
    </source>
</evidence>
<dbReference type="Proteomes" id="UP000249464">
    <property type="component" value="Unassembled WGS sequence"/>
</dbReference>
<evidence type="ECO:0000313" key="4">
    <source>
        <dbReference type="EMBL" id="SGY82180.1"/>
    </source>
</evidence>
<dbReference type="AlphaFoldDB" id="A0A2X0PEX0"/>
<feature type="region of interest" description="Disordered" evidence="1">
    <location>
        <begin position="304"/>
        <end position="328"/>
    </location>
</feature>
<feature type="transmembrane region" description="Helical" evidence="2">
    <location>
        <begin position="42"/>
        <end position="61"/>
    </location>
</feature>
<proteinExistence type="predicted"/>
<feature type="domain" description="Calcineurin-like phosphoesterase" evidence="3">
    <location>
        <begin position="172"/>
        <end position="252"/>
    </location>
</feature>